<sequence length="422" mass="45330">MTFITKAAAALLGSGLGLFVPCAWAQQAAPATATATATAPISLQAALTLAMEHNPSLRAAAQALAASEGALIQSRARPNPELAYSQEDTRRETRSMTLQWNQSIEIGGKREARMKAAEHGRELVRAELQAAQAALRADVRTAFANVLAGQQRVQLHQKTLEIASSARDAAAKRVLAGKVAPLEETKARVAESSAELALAQARSGLRVARQQLAALWGARPAAFGSAVGELAQLPVLPDESLMLEKLEHSPQMLRAQQAVFQARSVAELERAKRLPDPSVSLGMKRAQEVGRNQLVVGISVPLPILDSNRGNQLQALRLADKAEDELLATRQQMHAQLQQQREQLQTSRAQAEQLAQQVLPAAQSAYEVAAKGFAMGKFSYLEVLDAQRTLAEARSLYLEQLVATHQAAADITRQLGDVPGLE</sequence>
<dbReference type="Pfam" id="PF02321">
    <property type="entry name" value="OEP"/>
    <property type="match status" value="2"/>
</dbReference>
<gene>
    <name evidence="4" type="ORF">GL58_08360</name>
</gene>
<reference evidence="5" key="1">
    <citation type="submission" date="2014-06" db="EMBL/GenBank/DDBJ databases">
        <title>Draft genome sequence of C. testosteroni WDL7.</title>
        <authorList>
            <person name="Wu Y."/>
            <person name="Seshan H."/>
            <person name="Arumugam K."/>
        </authorList>
    </citation>
    <scope>NUCLEOTIDE SEQUENCE [LARGE SCALE GENOMIC DNA]</scope>
    <source>
        <strain evidence="5">WDL7</strain>
    </source>
</reference>
<dbReference type="Gene3D" id="1.20.1600.10">
    <property type="entry name" value="Outer membrane efflux proteins (OEP)"/>
    <property type="match status" value="1"/>
</dbReference>
<dbReference type="Proteomes" id="UP000037442">
    <property type="component" value="Unassembled WGS sequence"/>
</dbReference>
<protein>
    <submittedName>
        <fullName evidence="4">Transporter</fullName>
    </submittedName>
</protein>
<comment type="caution">
    <text evidence="4">The sequence shown here is derived from an EMBL/GenBank/DDBJ whole genome shotgun (WGS) entry which is preliminary data.</text>
</comment>
<dbReference type="RefSeq" id="WP_053283173.1">
    <property type="nucleotide sequence ID" value="NZ_JNVD01000018.1"/>
</dbReference>
<accession>A0A0L7MJG2</accession>
<evidence type="ECO:0000256" key="2">
    <source>
        <dbReference type="SAM" id="Coils"/>
    </source>
</evidence>
<comment type="similarity">
    <text evidence="1">Belongs to the outer membrane factor (OMF) (TC 1.B.17) family.</text>
</comment>
<dbReference type="PANTHER" id="PTHR30203:SF24">
    <property type="entry name" value="BLR4935 PROTEIN"/>
    <property type="match status" value="1"/>
</dbReference>
<evidence type="ECO:0000256" key="3">
    <source>
        <dbReference type="SAM" id="SignalP"/>
    </source>
</evidence>
<dbReference type="InterPro" id="IPR010131">
    <property type="entry name" value="MdtP/NodT-like"/>
</dbReference>
<evidence type="ECO:0000256" key="1">
    <source>
        <dbReference type="ARBA" id="ARBA00007613"/>
    </source>
</evidence>
<dbReference type="SUPFAM" id="SSF56954">
    <property type="entry name" value="Outer membrane efflux proteins (OEP)"/>
    <property type="match status" value="1"/>
</dbReference>
<dbReference type="InterPro" id="IPR003423">
    <property type="entry name" value="OMP_efflux"/>
</dbReference>
<keyword evidence="3" id="KW-0732">Signal</keyword>
<dbReference type="EMBL" id="JNVD01000018">
    <property type="protein sequence ID" value="KOC21688.1"/>
    <property type="molecule type" value="Genomic_DNA"/>
</dbReference>
<keyword evidence="2" id="KW-0175">Coiled coil</keyword>
<dbReference type="PANTHER" id="PTHR30203">
    <property type="entry name" value="OUTER MEMBRANE CATION EFFLUX PROTEIN"/>
    <property type="match status" value="1"/>
</dbReference>
<evidence type="ECO:0000313" key="4">
    <source>
        <dbReference type="EMBL" id="KOC21688.1"/>
    </source>
</evidence>
<feature type="chain" id="PRO_5005574230" evidence="3">
    <location>
        <begin position="26"/>
        <end position="422"/>
    </location>
</feature>
<feature type="signal peptide" evidence="3">
    <location>
        <begin position="1"/>
        <end position="25"/>
    </location>
</feature>
<name>A0A0L7MJG2_COMTE</name>
<organism evidence="4 5">
    <name type="scientific">Comamonas testosteroni</name>
    <name type="common">Pseudomonas testosteroni</name>
    <dbReference type="NCBI Taxonomy" id="285"/>
    <lineage>
        <taxon>Bacteria</taxon>
        <taxon>Pseudomonadati</taxon>
        <taxon>Pseudomonadota</taxon>
        <taxon>Betaproteobacteria</taxon>
        <taxon>Burkholderiales</taxon>
        <taxon>Comamonadaceae</taxon>
        <taxon>Comamonas</taxon>
    </lineage>
</organism>
<dbReference type="AlphaFoldDB" id="A0A0L7MJG2"/>
<dbReference type="PATRIC" id="fig|285.49.peg.1722"/>
<evidence type="ECO:0000313" key="5">
    <source>
        <dbReference type="Proteomes" id="UP000037442"/>
    </source>
</evidence>
<proteinExistence type="inferred from homology"/>
<feature type="coiled-coil region" evidence="2">
    <location>
        <begin position="319"/>
        <end position="357"/>
    </location>
</feature>
<dbReference type="GO" id="GO:0015562">
    <property type="term" value="F:efflux transmembrane transporter activity"/>
    <property type="evidence" value="ECO:0007669"/>
    <property type="project" value="InterPro"/>
</dbReference>